<comment type="caution">
    <text evidence="11">The sequence shown here is derived from an EMBL/GenBank/DDBJ whole genome shotgun (WGS) entry which is preliminary data.</text>
</comment>
<keyword evidence="6 11" id="KW-0067">ATP-binding</keyword>
<keyword evidence="9" id="KW-0472">Membrane</keyword>
<dbReference type="PROSITE" id="PS50893">
    <property type="entry name" value="ABC_TRANSPORTER_2"/>
    <property type="match status" value="1"/>
</dbReference>
<evidence type="ECO:0000256" key="6">
    <source>
        <dbReference type="ARBA" id="ARBA00022840"/>
    </source>
</evidence>
<dbReference type="GO" id="GO:0005524">
    <property type="term" value="F:ATP binding"/>
    <property type="evidence" value="ECO:0007669"/>
    <property type="project" value="UniProtKB-KW"/>
</dbReference>
<evidence type="ECO:0000313" key="12">
    <source>
        <dbReference type="Proteomes" id="UP000777935"/>
    </source>
</evidence>
<evidence type="ECO:0000256" key="7">
    <source>
        <dbReference type="ARBA" id="ARBA00023004"/>
    </source>
</evidence>
<keyword evidence="7" id="KW-0408">Iron</keyword>
<sequence>MKHAKTEIESFASRTGTVSAPRLRADRLCVGYAATKIVHNVDLEANPGEVTILVGPNGCGKSTLLKAMARVLKPMSGAALLDGQSVHAMPTRDLARQLALLPQGPIAPEGLTVHELVSQGRFPHQSLTRQWSADDSRAVTDAMKAADIIEFSDRRVDSLSGGQRQRCWIAMILAQETDVILLDEPTTFLDLKVQVDVMTLLRKVARQKSRTLLVVLHELNIAAMFADRIVIMRDGRLIAQGAPERVITAENLAAGFGLQASVIKDPVTGRPVCLPAIAEPAS</sequence>
<dbReference type="InterPro" id="IPR051535">
    <property type="entry name" value="Siderophore_ABC-ATPase"/>
</dbReference>
<evidence type="ECO:0000313" key="11">
    <source>
        <dbReference type="EMBL" id="NSX56940.1"/>
    </source>
</evidence>
<dbReference type="Gene3D" id="3.40.50.300">
    <property type="entry name" value="P-loop containing nucleotide triphosphate hydrolases"/>
    <property type="match status" value="1"/>
</dbReference>
<evidence type="ECO:0000256" key="3">
    <source>
        <dbReference type="ARBA" id="ARBA00022475"/>
    </source>
</evidence>
<organism evidence="11 12">
    <name type="scientific">Parasulfitobacter algicola</name>
    <dbReference type="NCBI Taxonomy" id="2614809"/>
    <lineage>
        <taxon>Bacteria</taxon>
        <taxon>Pseudomonadati</taxon>
        <taxon>Pseudomonadota</taxon>
        <taxon>Alphaproteobacteria</taxon>
        <taxon>Rhodobacterales</taxon>
        <taxon>Roseobacteraceae</taxon>
        <taxon>Parasulfitobacter</taxon>
    </lineage>
</organism>
<dbReference type="InterPro" id="IPR003593">
    <property type="entry name" value="AAA+_ATPase"/>
</dbReference>
<dbReference type="SMART" id="SM00382">
    <property type="entry name" value="AAA"/>
    <property type="match status" value="1"/>
</dbReference>
<dbReference type="Pfam" id="PF00005">
    <property type="entry name" value="ABC_tran"/>
    <property type="match status" value="1"/>
</dbReference>
<evidence type="ECO:0000259" key="10">
    <source>
        <dbReference type="PROSITE" id="PS50893"/>
    </source>
</evidence>
<reference evidence="11 12" key="1">
    <citation type="submission" date="2020-06" db="EMBL/GenBank/DDBJ databases">
        <title>Sulfitobacter algicola sp. nov., isolated from green algae.</title>
        <authorList>
            <person name="Wang C."/>
        </authorList>
    </citation>
    <scope>NUCLEOTIDE SEQUENCE [LARGE SCALE GENOMIC DNA]</scope>
    <source>
        <strain evidence="11 12">1151</strain>
    </source>
</reference>
<evidence type="ECO:0000256" key="8">
    <source>
        <dbReference type="ARBA" id="ARBA00023065"/>
    </source>
</evidence>
<keyword evidence="2" id="KW-0813">Transport</keyword>
<dbReference type="Proteomes" id="UP000777935">
    <property type="component" value="Unassembled WGS sequence"/>
</dbReference>
<dbReference type="RefSeq" id="WP_174140092.1">
    <property type="nucleotide sequence ID" value="NZ_JABUFE010000025.1"/>
</dbReference>
<protein>
    <submittedName>
        <fullName evidence="11">ABC transporter ATP-binding protein</fullName>
    </submittedName>
</protein>
<comment type="subcellular location">
    <subcellularLocation>
        <location evidence="1">Cell membrane</location>
        <topology evidence="1">Peripheral membrane protein</topology>
    </subcellularLocation>
</comment>
<dbReference type="EMBL" id="JABUFE010000025">
    <property type="protein sequence ID" value="NSX56940.1"/>
    <property type="molecule type" value="Genomic_DNA"/>
</dbReference>
<keyword evidence="12" id="KW-1185">Reference proteome</keyword>
<keyword evidence="3" id="KW-1003">Cell membrane</keyword>
<dbReference type="CDD" id="cd03214">
    <property type="entry name" value="ABC_Iron-Siderophores_B12_Hemin"/>
    <property type="match status" value="1"/>
</dbReference>
<keyword evidence="8" id="KW-0406">Ion transport</keyword>
<name>A0ABX2IWI4_9RHOB</name>
<keyword evidence="5" id="KW-0547">Nucleotide-binding</keyword>
<evidence type="ECO:0000256" key="4">
    <source>
        <dbReference type="ARBA" id="ARBA00022496"/>
    </source>
</evidence>
<proteinExistence type="predicted"/>
<accession>A0ABX2IWI4</accession>
<dbReference type="SUPFAM" id="SSF52540">
    <property type="entry name" value="P-loop containing nucleoside triphosphate hydrolases"/>
    <property type="match status" value="1"/>
</dbReference>
<dbReference type="InterPro" id="IPR003439">
    <property type="entry name" value="ABC_transporter-like_ATP-bd"/>
</dbReference>
<feature type="domain" description="ABC transporter" evidence="10">
    <location>
        <begin position="23"/>
        <end position="259"/>
    </location>
</feature>
<keyword evidence="4" id="KW-0410">Iron transport</keyword>
<gene>
    <name evidence="11" type="ORF">HRQ87_19345</name>
</gene>
<evidence type="ECO:0000256" key="9">
    <source>
        <dbReference type="ARBA" id="ARBA00023136"/>
    </source>
</evidence>
<dbReference type="InterPro" id="IPR027417">
    <property type="entry name" value="P-loop_NTPase"/>
</dbReference>
<evidence type="ECO:0000256" key="1">
    <source>
        <dbReference type="ARBA" id="ARBA00004202"/>
    </source>
</evidence>
<evidence type="ECO:0000256" key="5">
    <source>
        <dbReference type="ARBA" id="ARBA00022741"/>
    </source>
</evidence>
<dbReference type="PANTHER" id="PTHR42771">
    <property type="entry name" value="IRON(3+)-HYDROXAMATE IMPORT ATP-BINDING PROTEIN FHUC"/>
    <property type="match status" value="1"/>
</dbReference>
<evidence type="ECO:0000256" key="2">
    <source>
        <dbReference type="ARBA" id="ARBA00022448"/>
    </source>
</evidence>
<dbReference type="PANTHER" id="PTHR42771:SF2">
    <property type="entry name" value="IRON(3+)-HYDROXAMATE IMPORT ATP-BINDING PROTEIN FHUC"/>
    <property type="match status" value="1"/>
</dbReference>